<accession>A0A947D821</accession>
<dbReference type="Proteomes" id="UP000766595">
    <property type="component" value="Unassembled WGS sequence"/>
</dbReference>
<name>A0A947D821_9HYPH</name>
<feature type="transmembrane region" description="Helical" evidence="6">
    <location>
        <begin position="112"/>
        <end position="129"/>
    </location>
</feature>
<dbReference type="PANTHER" id="PTHR30482:SF18">
    <property type="entry name" value="BRANCHED AMINO ACID TRANSPORT SYSTEM PERMEASE"/>
    <property type="match status" value="1"/>
</dbReference>
<feature type="transmembrane region" description="Helical" evidence="6">
    <location>
        <begin position="57"/>
        <end position="75"/>
    </location>
</feature>
<sequence>MPALLRRFLPVLILLALVVALPFLLKSAYQLRVATLVFTAGLTAIGLNILMGHAGQVSLGHAGFGGIGAYAVAILPTHYGIHPLAAFGLGVCAAGLLAYAVGRPILRLRGHYLAVATLGMGMLIAMVIQNQQGLTGGPDGMQVPRMELFGWRVRGAETWYWICGGFLILGAVLAVNLIDSPTGRALRAVHDSEVAARVLGIDVARAKLTAFTISAVYAATGGALLAFVNAFVTPDIAGFLHSVELVTMVVLGGLGSVVGAVVGATILVVLPQVLTVFHEYEHLAIGLIMIGVMIFMRAGVVPTLIGLVRGRSA</sequence>
<evidence type="ECO:0000256" key="2">
    <source>
        <dbReference type="ARBA" id="ARBA00022475"/>
    </source>
</evidence>
<feature type="transmembrane region" description="Helical" evidence="6">
    <location>
        <begin position="282"/>
        <end position="308"/>
    </location>
</feature>
<protein>
    <submittedName>
        <fullName evidence="7">Branched-chain amino acid ABC transporter permease</fullName>
    </submittedName>
</protein>
<organism evidence="7 8">
    <name type="scientific">Prosthecodimorpha staleyi</name>
    <dbReference type="NCBI Taxonomy" id="2840188"/>
    <lineage>
        <taxon>Bacteria</taxon>
        <taxon>Pseudomonadati</taxon>
        <taxon>Pseudomonadota</taxon>
        <taxon>Alphaproteobacteria</taxon>
        <taxon>Hyphomicrobiales</taxon>
        <taxon>Ancalomicrobiaceae</taxon>
        <taxon>Prosthecodimorpha</taxon>
    </lineage>
</organism>
<feature type="transmembrane region" description="Helical" evidence="6">
    <location>
        <begin position="7"/>
        <end position="25"/>
    </location>
</feature>
<feature type="transmembrane region" description="Helical" evidence="6">
    <location>
        <begin position="245"/>
        <end position="270"/>
    </location>
</feature>
<dbReference type="Pfam" id="PF02653">
    <property type="entry name" value="BPD_transp_2"/>
    <property type="match status" value="1"/>
</dbReference>
<evidence type="ECO:0000256" key="4">
    <source>
        <dbReference type="ARBA" id="ARBA00022989"/>
    </source>
</evidence>
<keyword evidence="5 6" id="KW-0472">Membrane</keyword>
<dbReference type="RefSeq" id="WP_261970944.1">
    <property type="nucleotide sequence ID" value="NZ_JAHHZF010000013.1"/>
</dbReference>
<evidence type="ECO:0000256" key="1">
    <source>
        <dbReference type="ARBA" id="ARBA00004651"/>
    </source>
</evidence>
<dbReference type="GO" id="GO:0015658">
    <property type="term" value="F:branched-chain amino acid transmembrane transporter activity"/>
    <property type="evidence" value="ECO:0007669"/>
    <property type="project" value="InterPro"/>
</dbReference>
<dbReference type="CDD" id="cd06581">
    <property type="entry name" value="TM_PBP1_LivM_like"/>
    <property type="match status" value="1"/>
</dbReference>
<feature type="transmembrane region" description="Helical" evidence="6">
    <location>
        <begin position="31"/>
        <end position="50"/>
    </location>
</feature>
<gene>
    <name evidence="7" type="ORF">KL771_23430</name>
</gene>
<evidence type="ECO:0000313" key="8">
    <source>
        <dbReference type="Proteomes" id="UP000766595"/>
    </source>
</evidence>
<dbReference type="GO" id="GO:0005886">
    <property type="term" value="C:plasma membrane"/>
    <property type="evidence" value="ECO:0007669"/>
    <property type="project" value="UniProtKB-SubCell"/>
</dbReference>
<evidence type="ECO:0000256" key="5">
    <source>
        <dbReference type="ARBA" id="ARBA00023136"/>
    </source>
</evidence>
<feature type="transmembrane region" description="Helical" evidence="6">
    <location>
        <begin position="158"/>
        <end position="178"/>
    </location>
</feature>
<dbReference type="PANTHER" id="PTHR30482">
    <property type="entry name" value="HIGH-AFFINITY BRANCHED-CHAIN AMINO ACID TRANSPORT SYSTEM PERMEASE"/>
    <property type="match status" value="1"/>
</dbReference>
<dbReference type="InterPro" id="IPR001851">
    <property type="entry name" value="ABC_transp_permease"/>
</dbReference>
<proteinExistence type="predicted"/>
<evidence type="ECO:0000313" key="7">
    <source>
        <dbReference type="EMBL" id="MBT9292435.1"/>
    </source>
</evidence>
<keyword evidence="2" id="KW-1003">Cell membrane</keyword>
<keyword evidence="3 6" id="KW-0812">Transmembrane</keyword>
<feature type="transmembrane region" description="Helical" evidence="6">
    <location>
        <begin position="208"/>
        <end position="233"/>
    </location>
</feature>
<dbReference type="InterPro" id="IPR043428">
    <property type="entry name" value="LivM-like"/>
</dbReference>
<keyword evidence="4 6" id="KW-1133">Transmembrane helix</keyword>
<keyword evidence="8" id="KW-1185">Reference proteome</keyword>
<dbReference type="AlphaFoldDB" id="A0A947D821"/>
<comment type="subcellular location">
    <subcellularLocation>
        <location evidence="1">Cell membrane</location>
        <topology evidence="1">Multi-pass membrane protein</topology>
    </subcellularLocation>
</comment>
<comment type="caution">
    <text evidence="7">The sequence shown here is derived from an EMBL/GenBank/DDBJ whole genome shotgun (WGS) entry which is preliminary data.</text>
</comment>
<feature type="transmembrane region" description="Helical" evidence="6">
    <location>
        <begin position="81"/>
        <end position="100"/>
    </location>
</feature>
<evidence type="ECO:0000256" key="6">
    <source>
        <dbReference type="SAM" id="Phobius"/>
    </source>
</evidence>
<evidence type="ECO:0000256" key="3">
    <source>
        <dbReference type="ARBA" id="ARBA00022692"/>
    </source>
</evidence>
<reference evidence="7 8" key="1">
    <citation type="submission" date="2021-06" db="EMBL/GenBank/DDBJ databases">
        <authorList>
            <person name="Grouzdev D.S."/>
            <person name="Koziaeva V."/>
        </authorList>
    </citation>
    <scope>NUCLEOTIDE SEQUENCE [LARGE SCALE GENOMIC DNA]</scope>
    <source>
        <strain evidence="7 8">22</strain>
    </source>
</reference>
<dbReference type="EMBL" id="JAHHZF010000013">
    <property type="protein sequence ID" value="MBT9292435.1"/>
    <property type="molecule type" value="Genomic_DNA"/>
</dbReference>